<dbReference type="EMBL" id="AP014959">
    <property type="protein sequence ID" value="BAS83427.1"/>
    <property type="molecule type" value="Genomic_DNA"/>
</dbReference>
<reference evidence="1 2" key="3">
    <citation type="journal article" date="2013" name="Rice">
        <title>Improvement of the Oryza sativa Nipponbare reference genome using next generation sequence and optical map data.</title>
        <authorList>
            <person name="Kawahara Y."/>
            <person name="de la Bastide M."/>
            <person name="Hamilton J.P."/>
            <person name="Kanamori H."/>
            <person name="McCombie W.R."/>
            <person name="Ouyang S."/>
            <person name="Schwartz D.C."/>
            <person name="Tanaka T."/>
            <person name="Wu J."/>
            <person name="Zhou S."/>
            <person name="Childs K.L."/>
            <person name="Davidson R.M."/>
            <person name="Lin H."/>
            <person name="Quesada-Ocampo L."/>
            <person name="Vaillancourt B."/>
            <person name="Sakai H."/>
            <person name="Lee S.S."/>
            <person name="Kim J."/>
            <person name="Numa H."/>
            <person name="Itoh T."/>
            <person name="Buell C.R."/>
            <person name="Matsumoto T."/>
        </authorList>
    </citation>
    <scope>NUCLEOTIDE SEQUENCE [LARGE SCALE GENOMIC DNA]</scope>
    <source>
        <strain evidence="2">cv. Nipponbare</strain>
    </source>
</reference>
<gene>
    <name evidence="1" type="ordered locus">Os03g0267450</name>
    <name evidence="1" type="ORF">OSNPB_030267450</name>
</gene>
<evidence type="ECO:0000313" key="1">
    <source>
        <dbReference type="EMBL" id="BAS83427.1"/>
    </source>
</evidence>
<protein>
    <submittedName>
        <fullName evidence="1">Os03g0267450 protein</fullName>
    </submittedName>
</protein>
<dbReference type="InParanoid" id="A0A0P0VVX3"/>
<evidence type="ECO:0000313" key="2">
    <source>
        <dbReference type="Proteomes" id="UP000059680"/>
    </source>
</evidence>
<dbReference type="PaxDb" id="39947-A0A0P0VVX3"/>
<name>A0A0P0VVX3_ORYSJ</name>
<proteinExistence type="predicted"/>
<keyword evidence="2" id="KW-1185">Reference proteome</keyword>
<dbReference type="AlphaFoldDB" id="A0A0P0VVX3"/>
<dbReference type="Proteomes" id="UP000059680">
    <property type="component" value="Chromosome 3"/>
</dbReference>
<sequence length="171" mass="18431">MDTTYHSVRSGLIIVIARLPLDMGDPRINQARVTHHLQRLIAAGRPLSRLVSLGLLVEAVATETGILLFARRGIPNNLTLRSKSGPTPLDLSDADARTVFTYGRQTPHVLANLITAWLAVPTDDGGSGGHICMENGPPLYVTDNSSLRSKMLLSMTTITEKNCGDALLFSS</sequence>
<accession>A0A0P0VVX3</accession>
<reference evidence="1 2" key="2">
    <citation type="journal article" date="2013" name="Plant Cell Physiol.">
        <title>Rice Annotation Project Database (RAP-DB): an integrative and interactive database for rice genomics.</title>
        <authorList>
            <person name="Sakai H."/>
            <person name="Lee S.S."/>
            <person name="Tanaka T."/>
            <person name="Numa H."/>
            <person name="Kim J."/>
            <person name="Kawahara Y."/>
            <person name="Wakimoto H."/>
            <person name="Yang C.C."/>
            <person name="Iwamoto M."/>
            <person name="Abe T."/>
            <person name="Yamada Y."/>
            <person name="Muto A."/>
            <person name="Inokuchi H."/>
            <person name="Ikemura T."/>
            <person name="Matsumoto T."/>
            <person name="Sasaki T."/>
            <person name="Itoh T."/>
        </authorList>
    </citation>
    <scope>NUCLEOTIDE SEQUENCE [LARGE SCALE GENOMIC DNA]</scope>
    <source>
        <strain evidence="2">cv. Nipponbare</strain>
    </source>
</reference>
<organism evidence="1 2">
    <name type="scientific">Oryza sativa subsp. japonica</name>
    <name type="common">Rice</name>
    <dbReference type="NCBI Taxonomy" id="39947"/>
    <lineage>
        <taxon>Eukaryota</taxon>
        <taxon>Viridiplantae</taxon>
        <taxon>Streptophyta</taxon>
        <taxon>Embryophyta</taxon>
        <taxon>Tracheophyta</taxon>
        <taxon>Spermatophyta</taxon>
        <taxon>Magnoliopsida</taxon>
        <taxon>Liliopsida</taxon>
        <taxon>Poales</taxon>
        <taxon>Poaceae</taxon>
        <taxon>BOP clade</taxon>
        <taxon>Oryzoideae</taxon>
        <taxon>Oryzeae</taxon>
        <taxon>Oryzinae</taxon>
        <taxon>Oryza</taxon>
        <taxon>Oryza sativa</taxon>
    </lineage>
</organism>
<reference evidence="2" key="1">
    <citation type="journal article" date="2005" name="Nature">
        <title>The map-based sequence of the rice genome.</title>
        <authorList>
            <consortium name="International rice genome sequencing project (IRGSP)"/>
            <person name="Matsumoto T."/>
            <person name="Wu J."/>
            <person name="Kanamori H."/>
            <person name="Katayose Y."/>
            <person name="Fujisawa M."/>
            <person name="Namiki N."/>
            <person name="Mizuno H."/>
            <person name="Yamamoto K."/>
            <person name="Antonio B.A."/>
            <person name="Baba T."/>
            <person name="Sakata K."/>
            <person name="Nagamura Y."/>
            <person name="Aoki H."/>
            <person name="Arikawa K."/>
            <person name="Arita K."/>
            <person name="Bito T."/>
            <person name="Chiden Y."/>
            <person name="Fujitsuka N."/>
            <person name="Fukunaka R."/>
            <person name="Hamada M."/>
            <person name="Harada C."/>
            <person name="Hayashi A."/>
            <person name="Hijishita S."/>
            <person name="Honda M."/>
            <person name="Hosokawa S."/>
            <person name="Ichikawa Y."/>
            <person name="Idonuma A."/>
            <person name="Iijima M."/>
            <person name="Ikeda M."/>
            <person name="Ikeno M."/>
            <person name="Ito K."/>
            <person name="Ito S."/>
            <person name="Ito T."/>
            <person name="Ito Y."/>
            <person name="Ito Y."/>
            <person name="Iwabuchi A."/>
            <person name="Kamiya K."/>
            <person name="Karasawa W."/>
            <person name="Kurita K."/>
            <person name="Katagiri S."/>
            <person name="Kikuta A."/>
            <person name="Kobayashi H."/>
            <person name="Kobayashi N."/>
            <person name="Machita K."/>
            <person name="Maehara T."/>
            <person name="Masukawa M."/>
            <person name="Mizubayashi T."/>
            <person name="Mukai Y."/>
            <person name="Nagasaki H."/>
            <person name="Nagata Y."/>
            <person name="Naito S."/>
            <person name="Nakashima M."/>
            <person name="Nakama Y."/>
            <person name="Nakamichi Y."/>
            <person name="Nakamura M."/>
            <person name="Meguro A."/>
            <person name="Negishi M."/>
            <person name="Ohta I."/>
            <person name="Ohta T."/>
            <person name="Okamoto M."/>
            <person name="Ono N."/>
            <person name="Saji S."/>
            <person name="Sakaguchi M."/>
            <person name="Sakai K."/>
            <person name="Shibata M."/>
            <person name="Shimokawa T."/>
            <person name="Song J."/>
            <person name="Takazaki Y."/>
            <person name="Terasawa K."/>
            <person name="Tsugane M."/>
            <person name="Tsuji K."/>
            <person name="Ueda S."/>
            <person name="Waki K."/>
            <person name="Yamagata H."/>
            <person name="Yamamoto M."/>
            <person name="Yamamoto S."/>
            <person name="Yamane H."/>
            <person name="Yoshiki S."/>
            <person name="Yoshihara R."/>
            <person name="Yukawa K."/>
            <person name="Zhong H."/>
            <person name="Yano M."/>
            <person name="Yuan Q."/>
            <person name="Ouyang S."/>
            <person name="Liu J."/>
            <person name="Jones K.M."/>
            <person name="Gansberger K."/>
            <person name="Moffat K."/>
            <person name="Hill J."/>
            <person name="Bera J."/>
            <person name="Fadrosh D."/>
            <person name="Jin S."/>
            <person name="Johri S."/>
            <person name="Kim M."/>
            <person name="Overton L."/>
            <person name="Reardon M."/>
            <person name="Tsitrin T."/>
            <person name="Vuong H."/>
            <person name="Weaver B."/>
            <person name="Ciecko A."/>
            <person name="Tallon L."/>
            <person name="Jackson J."/>
            <person name="Pai G."/>
            <person name="Aken S.V."/>
            <person name="Utterback T."/>
            <person name="Reidmuller S."/>
            <person name="Feldblyum T."/>
            <person name="Hsiao J."/>
            <person name="Zismann V."/>
            <person name="Iobst S."/>
            <person name="de Vazeille A.R."/>
            <person name="Buell C.R."/>
            <person name="Ying K."/>
            <person name="Li Y."/>
            <person name="Lu T."/>
            <person name="Huang Y."/>
            <person name="Zhao Q."/>
            <person name="Feng Q."/>
            <person name="Zhang L."/>
            <person name="Zhu J."/>
            <person name="Weng Q."/>
            <person name="Mu J."/>
            <person name="Lu Y."/>
            <person name="Fan D."/>
            <person name="Liu Y."/>
            <person name="Guan J."/>
            <person name="Zhang Y."/>
            <person name="Yu S."/>
            <person name="Liu X."/>
            <person name="Zhang Y."/>
            <person name="Hong G."/>
            <person name="Han B."/>
            <person name="Choisne N."/>
            <person name="Demange N."/>
            <person name="Orjeda G."/>
            <person name="Samain S."/>
            <person name="Cattolico L."/>
            <person name="Pelletier E."/>
            <person name="Couloux A."/>
            <person name="Segurens B."/>
            <person name="Wincker P."/>
            <person name="D'Hont A."/>
            <person name="Scarpelli C."/>
            <person name="Weissenbach J."/>
            <person name="Salanoubat M."/>
            <person name="Quetier F."/>
            <person name="Yu Y."/>
            <person name="Kim H.R."/>
            <person name="Rambo T."/>
            <person name="Currie J."/>
            <person name="Collura K."/>
            <person name="Luo M."/>
            <person name="Yang T."/>
            <person name="Ammiraju J.S.S."/>
            <person name="Engler F."/>
            <person name="Soderlund C."/>
            <person name="Wing R.A."/>
            <person name="Palmer L.E."/>
            <person name="de la Bastide M."/>
            <person name="Spiegel L."/>
            <person name="Nascimento L."/>
            <person name="Zutavern T."/>
            <person name="O'Shaughnessy A."/>
            <person name="Dike S."/>
            <person name="Dedhia N."/>
            <person name="Preston R."/>
            <person name="Balija V."/>
            <person name="McCombie W.R."/>
            <person name="Chow T."/>
            <person name="Chen H."/>
            <person name="Chung M."/>
            <person name="Chen C."/>
            <person name="Shaw J."/>
            <person name="Wu H."/>
            <person name="Hsiao K."/>
            <person name="Chao Y."/>
            <person name="Chu M."/>
            <person name="Cheng C."/>
            <person name="Hour A."/>
            <person name="Lee P."/>
            <person name="Lin S."/>
            <person name="Lin Y."/>
            <person name="Liou J."/>
            <person name="Liu S."/>
            <person name="Hsing Y."/>
            <person name="Raghuvanshi S."/>
            <person name="Mohanty A."/>
            <person name="Bharti A.K."/>
            <person name="Gaur A."/>
            <person name="Gupta V."/>
            <person name="Kumar D."/>
            <person name="Ravi V."/>
            <person name="Vij S."/>
            <person name="Kapur A."/>
            <person name="Khurana P."/>
            <person name="Khurana P."/>
            <person name="Khurana J.P."/>
            <person name="Tyagi A.K."/>
            <person name="Gaikwad K."/>
            <person name="Singh A."/>
            <person name="Dalal V."/>
            <person name="Srivastava S."/>
            <person name="Dixit A."/>
            <person name="Pal A.K."/>
            <person name="Ghazi I.A."/>
            <person name="Yadav M."/>
            <person name="Pandit A."/>
            <person name="Bhargava A."/>
            <person name="Sureshbabu K."/>
            <person name="Batra K."/>
            <person name="Sharma T.R."/>
            <person name="Mohapatra T."/>
            <person name="Singh N.K."/>
            <person name="Messing J."/>
            <person name="Nelson A.B."/>
            <person name="Fuks G."/>
            <person name="Kavchok S."/>
            <person name="Keizer G."/>
            <person name="Linton E."/>
            <person name="Llaca V."/>
            <person name="Song R."/>
            <person name="Tanyolac B."/>
            <person name="Young S."/>
            <person name="Ho-Il K."/>
            <person name="Hahn J.H."/>
            <person name="Sangsakoo G."/>
            <person name="Vanavichit A."/>
            <person name="de Mattos Luiz.A.T."/>
            <person name="Zimmer P.D."/>
            <person name="Malone G."/>
            <person name="Dellagostin O."/>
            <person name="de Oliveira A.C."/>
            <person name="Bevan M."/>
            <person name="Bancroft I."/>
            <person name="Minx P."/>
            <person name="Cordum H."/>
            <person name="Wilson R."/>
            <person name="Cheng Z."/>
            <person name="Jin W."/>
            <person name="Jiang J."/>
            <person name="Leong S.A."/>
            <person name="Iwama H."/>
            <person name="Gojobori T."/>
            <person name="Itoh T."/>
            <person name="Niimura Y."/>
            <person name="Fujii Y."/>
            <person name="Habara T."/>
            <person name="Sakai H."/>
            <person name="Sato Y."/>
            <person name="Wilson G."/>
            <person name="Kumar K."/>
            <person name="McCouch S."/>
            <person name="Juretic N."/>
            <person name="Hoen D."/>
            <person name="Wright S."/>
            <person name="Bruskiewich R."/>
            <person name="Bureau T."/>
            <person name="Miyao A."/>
            <person name="Hirochika H."/>
            <person name="Nishikawa T."/>
            <person name="Kadowaki K."/>
            <person name="Sugiura M."/>
            <person name="Burr B."/>
            <person name="Sasaki T."/>
        </authorList>
    </citation>
    <scope>NUCLEOTIDE SEQUENCE [LARGE SCALE GENOMIC DNA]</scope>
    <source>
        <strain evidence="2">cv. Nipponbare</strain>
    </source>
</reference>